<dbReference type="Proteomes" id="UP000036987">
    <property type="component" value="Unassembled WGS sequence"/>
</dbReference>
<dbReference type="PANTHER" id="PTHR36379:SF1">
    <property type="entry name" value="PUTATIVE RECOMBINATION INITIATION DEFECT 1-RELATED"/>
    <property type="match status" value="1"/>
</dbReference>
<evidence type="ECO:0000313" key="2">
    <source>
        <dbReference type="Proteomes" id="UP000036987"/>
    </source>
</evidence>
<proteinExistence type="predicted"/>
<sequence>MGEEDNLMQSEYAPTMPLVNLFADAIKGPLLSTDLQVQIGTLNLIFYFLSLSVSTQLCQVFVEEGVADYVFEILRLSENIDPLIISSLRVLDLLAISEEFFRQRLVSGLPVLLSVLQFIAGIPLHPVQPHALRLVKKCISDCPGAISISQLEDLSQVLMEILRRHTSGELGMLPDTFILVCLTFVEVTKTPSSCQLQKLSFMLHEASRNAILSSLLAFKSTSELLLHSLYLMKGAYSYVHIDGLEMETQDAELASGILEICETHLLPWLRSIMNEGEEEYVVLDVLETFHFILIQGHEIYSRKFAKVLASSSWFNLSFGFLGLYPSEKMKSIIYMLFSTIIDGVLGQDFGQTIRDSYIYLPSDPLDLIFLLGQNTTFDVTLFPAQSAVILILYTSSLYDERVAEDSQVLASLEQYILLNNINFTEGIVGSTILTQLFHLYCFVRGALAVFGIMSYSSEAEKFMFQLVTENDWDLLSMGVHPTALKWMFEQDRLITALACQILNFCRYYKIPGLQLSNHTDKIHIFHIQSIADLVLSGHNCATSLLISLLKHTQQESQDVIFVIDVIQAILDIFSEASNELCLHGVEDALFTLYDLNYEKKIFSSSLALLFNILQSVRSETLSHGGSWLLLIVKMLECLIPKFSDEGFTKESCMIIGIFSLILNHSTHHVLIDASKAILFNSSLISAVYTIVQSACAKGPALVSYNEETATGEPLIFVLLLYFFSLKSLSALLHGNLDWEDFLLSPDGNQPFSVICIHCHDLCKLIHFGPSSIKLVASQCLLELLTRISSYHKEKMHDELRCSMRHLQSIIAVVEGLVFYEDNTVAINCGLCLSTVLGWGKVMKTVEKNRIKIPKWSKLIVEELALSLAMSGLTSTSFTIQHKPATHIAIALLQLDYTPSWMKSVFSTACISGIINKLSPRNMSAEIVELFRELYARDYMKKEHIESLQSIFQACRKHIYNERARENDCSEENIDRVIIVSPDEEGDNMCKMVLVSSMLSTNKFCSGGLHTKQNRLLEEIETIVQLLKDTDH</sequence>
<protein>
    <recommendedName>
        <fullName evidence="3">Protein PRD1</fullName>
    </recommendedName>
</protein>
<dbReference type="OrthoDB" id="2019943at2759"/>
<accession>A0A0K9PEW9</accession>
<evidence type="ECO:0008006" key="3">
    <source>
        <dbReference type="Google" id="ProtNLM"/>
    </source>
</evidence>
<comment type="caution">
    <text evidence="1">The sequence shown here is derived from an EMBL/GenBank/DDBJ whole genome shotgun (WGS) entry which is preliminary data.</text>
</comment>
<evidence type="ECO:0000313" key="1">
    <source>
        <dbReference type="EMBL" id="KMZ66760.1"/>
    </source>
</evidence>
<reference evidence="2" key="1">
    <citation type="journal article" date="2016" name="Nature">
        <title>The genome of the seagrass Zostera marina reveals angiosperm adaptation to the sea.</title>
        <authorList>
            <person name="Olsen J.L."/>
            <person name="Rouze P."/>
            <person name="Verhelst B."/>
            <person name="Lin Y.-C."/>
            <person name="Bayer T."/>
            <person name="Collen J."/>
            <person name="Dattolo E."/>
            <person name="De Paoli E."/>
            <person name="Dittami S."/>
            <person name="Maumus F."/>
            <person name="Michel G."/>
            <person name="Kersting A."/>
            <person name="Lauritano C."/>
            <person name="Lohaus R."/>
            <person name="Toepel M."/>
            <person name="Tonon T."/>
            <person name="Vanneste K."/>
            <person name="Amirebrahimi M."/>
            <person name="Brakel J."/>
            <person name="Bostroem C."/>
            <person name="Chovatia M."/>
            <person name="Grimwood J."/>
            <person name="Jenkins J.W."/>
            <person name="Jueterbock A."/>
            <person name="Mraz A."/>
            <person name="Stam W.T."/>
            <person name="Tice H."/>
            <person name="Bornberg-Bauer E."/>
            <person name="Green P.J."/>
            <person name="Pearson G.A."/>
            <person name="Procaccini G."/>
            <person name="Duarte C.M."/>
            <person name="Schmutz J."/>
            <person name="Reusch T.B.H."/>
            <person name="Van de Peer Y."/>
        </authorList>
    </citation>
    <scope>NUCLEOTIDE SEQUENCE [LARGE SCALE GENOMIC DNA]</scope>
    <source>
        <strain evidence="2">cv. Finnish</strain>
    </source>
</reference>
<dbReference type="STRING" id="29655.A0A0K9PEW9"/>
<dbReference type="InterPro" id="IPR044968">
    <property type="entry name" value="PRD1"/>
</dbReference>
<dbReference type="OMA" id="HCHDLCR"/>
<dbReference type="EMBL" id="LFYR01000957">
    <property type="protein sequence ID" value="KMZ66760.1"/>
    <property type="molecule type" value="Genomic_DNA"/>
</dbReference>
<dbReference type="PANTHER" id="PTHR36379">
    <property type="entry name" value="PROTEIN PRD1"/>
    <property type="match status" value="1"/>
</dbReference>
<organism evidence="1 2">
    <name type="scientific">Zostera marina</name>
    <name type="common">Eelgrass</name>
    <dbReference type="NCBI Taxonomy" id="29655"/>
    <lineage>
        <taxon>Eukaryota</taxon>
        <taxon>Viridiplantae</taxon>
        <taxon>Streptophyta</taxon>
        <taxon>Embryophyta</taxon>
        <taxon>Tracheophyta</taxon>
        <taxon>Spermatophyta</taxon>
        <taxon>Magnoliopsida</taxon>
        <taxon>Liliopsida</taxon>
        <taxon>Zosteraceae</taxon>
        <taxon>Zostera</taxon>
    </lineage>
</organism>
<dbReference type="GO" id="GO:0042138">
    <property type="term" value="P:meiotic DNA double-strand break formation"/>
    <property type="evidence" value="ECO:0000318"/>
    <property type="project" value="GO_Central"/>
</dbReference>
<gene>
    <name evidence="1" type="ORF">ZOSMA_289G00010</name>
</gene>
<dbReference type="AlphaFoldDB" id="A0A0K9PEW9"/>
<keyword evidence="2" id="KW-1185">Reference proteome</keyword>
<dbReference type="InterPro" id="IPR016024">
    <property type="entry name" value="ARM-type_fold"/>
</dbReference>
<name>A0A0K9PEW9_ZOSMR</name>
<dbReference type="SUPFAM" id="SSF48371">
    <property type="entry name" value="ARM repeat"/>
    <property type="match status" value="1"/>
</dbReference>